<organism evidence="2 3">
    <name type="scientific">Shigella dysenteriae WRSd3</name>
    <dbReference type="NCBI Taxonomy" id="1401327"/>
    <lineage>
        <taxon>Bacteria</taxon>
        <taxon>Pseudomonadati</taxon>
        <taxon>Pseudomonadota</taxon>
        <taxon>Gammaproteobacteria</taxon>
        <taxon>Enterobacterales</taxon>
        <taxon>Enterobacteriaceae</taxon>
        <taxon>Shigella</taxon>
    </lineage>
</organism>
<gene>
    <name evidence="2" type="ORF">WRSd3_03381</name>
</gene>
<feature type="transmembrane region" description="Helical" evidence="1">
    <location>
        <begin position="52"/>
        <end position="72"/>
    </location>
</feature>
<proteinExistence type="predicted"/>
<name>A0A090ND41_SHIDY</name>
<sequence>MGEKMVSVPHTVNDFISRSALFFNRSGSDQTSEILASTKLLSQLMLREAQTMAFSDTFLLISGLLFIAFLLVPAMNKSS</sequence>
<keyword evidence="1" id="KW-0472">Membrane</keyword>
<evidence type="ECO:0000313" key="3">
    <source>
        <dbReference type="Proteomes" id="UP000017944"/>
    </source>
</evidence>
<keyword evidence="1" id="KW-1133">Transmembrane helix</keyword>
<evidence type="ECO:0000256" key="1">
    <source>
        <dbReference type="SAM" id="Phobius"/>
    </source>
</evidence>
<protein>
    <submittedName>
        <fullName evidence="2">Multidrug resistance protein B</fullName>
    </submittedName>
</protein>
<comment type="caution">
    <text evidence="2">The sequence shown here is derived from an EMBL/GenBank/DDBJ whole genome shotgun (WGS) entry which is preliminary data.</text>
</comment>
<dbReference type="AlphaFoldDB" id="A0A090ND41"/>
<dbReference type="EMBL" id="AXUT01000306">
    <property type="protein sequence ID" value="ESU77800.1"/>
    <property type="molecule type" value="Genomic_DNA"/>
</dbReference>
<accession>A0A090ND41</accession>
<keyword evidence="1" id="KW-0812">Transmembrane</keyword>
<evidence type="ECO:0000313" key="2">
    <source>
        <dbReference type="EMBL" id="ESU77800.1"/>
    </source>
</evidence>
<reference evidence="2 3" key="1">
    <citation type="submission" date="2013-10" db="EMBL/GenBank/DDBJ databases">
        <title>Draft genomes and the virulence plasmids of Sd1617 vaccine constructs: WRSd3 and WRSd5.</title>
        <authorList>
            <person name="Aksomboon Vongsawan A."/>
            <person name="Venkatesan M.M."/>
            <person name="Vaisvil B."/>
            <person name="Emel G."/>
            <person name="Kepatral V."/>
            <person name="Sethabutr O."/>
            <person name="Serichantalergs O."/>
            <person name="Mason C."/>
        </authorList>
    </citation>
    <scope>NUCLEOTIDE SEQUENCE [LARGE SCALE GENOMIC DNA]</scope>
    <source>
        <strain evidence="2 3">WRSd3</strain>
    </source>
</reference>
<dbReference type="Proteomes" id="UP000017944">
    <property type="component" value="Unassembled WGS sequence"/>
</dbReference>